<evidence type="ECO:0000256" key="7">
    <source>
        <dbReference type="SAM" id="Phobius"/>
    </source>
</evidence>
<keyword evidence="7" id="KW-1133">Transmembrane helix</keyword>
<dbReference type="EMBL" id="OC006062">
    <property type="protein sequence ID" value="CAD7265865.1"/>
    <property type="molecule type" value="Genomic_DNA"/>
</dbReference>
<evidence type="ECO:0000256" key="6">
    <source>
        <dbReference type="ARBA" id="ARBA00023201"/>
    </source>
</evidence>
<keyword evidence="4" id="KW-0915">Sodium</keyword>
<dbReference type="PANTHER" id="PTHR42985:SF21">
    <property type="entry name" value="SODIUM-DEPENDENT MULTIVITAMIN TRANSPORTER-LIKE PROTEIN"/>
    <property type="match status" value="1"/>
</dbReference>
<evidence type="ECO:0000256" key="2">
    <source>
        <dbReference type="ARBA" id="ARBA00022448"/>
    </source>
</evidence>
<dbReference type="Gene3D" id="1.20.1730.10">
    <property type="entry name" value="Sodium/glucose cotransporter"/>
    <property type="match status" value="1"/>
</dbReference>
<keyword evidence="3" id="KW-1003">Cell membrane</keyword>
<gene>
    <name evidence="8" type="ORF">TSIB3V08_LOCUS9895</name>
</gene>
<evidence type="ECO:0000256" key="4">
    <source>
        <dbReference type="ARBA" id="ARBA00023053"/>
    </source>
</evidence>
<comment type="subcellular location">
    <subcellularLocation>
        <location evidence="1">Cell membrane</location>
        <topology evidence="1">Multi-pass membrane protein</topology>
    </subcellularLocation>
</comment>
<dbReference type="AlphaFoldDB" id="A0A7R9B4L2"/>
<sequence>MSYISGITVLGIPAEMYLFGTQYWMSVTVEVFVNITMIVAYLPIFYTLQITSSYEGATIWAWPTGRTRTGCQDNWALEQLGARTTGYQDNWALGQLDIRATGHLGNWTLVQLGKKSRFTFGAQLFLRPVVLAPSSSGAQLVGPSCSDLLGCALMSQSVKWKRTPRHRLRIRRSVVGKKSMLQYQIALTTVSLSVSPCSVEVAQL</sequence>
<dbReference type="GO" id="GO:0006814">
    <property type="term" value="P:sodium ion transport"/>
    <property type="evidence" value="ECO:0007669"/>
    <property type="project" value="UniProtKB-KW"/>
</dbReference>
<dbReference type="InterPro" id="IPR038377">
    <property type="entry name" value="Na/Glc_symporter_sf"/>
</dbReference>
<reference evidence="8" key="1">
    <citation type="submission" date="2020-11" db="EMBL/GenBank/DDBJ databases">
        <authorList>
            <person name="Tran Van P."/>
        </authorList>
    </citation>
    <scope>NUCLEOTIDE SEQUENCE</scope>
</reference>
<feature type="transmembrane region" description="Helical" evidence="7">
    <location>
        <begin position="23"/>
        <end position="46"/>
    </location>
</feature>
<evidence type="ECO:0000313" key="8">
    <source>
        <dbReference type="EMBL" id="CAD7265865.1"/>
    </source>
</evidence>
<keyword evidence="7" id="KW-0812">Transmembrane</keyword>
<keyword evidence="6" id="KW-0739">Sodium transport</keyword>
<keyword evidence="7" id="KW-0472">Membrane</keyword>
<name>A0A7R9B4L2_TIMSH</name>
<keyword evidence="2" id="KW-0813">Transport</keyword>
<dbReference type="PANTHER" id="PTHR42985">
    <property type="entry name" value="SODIUM-COUPLED MONOCARBOXYLATE TRANSPORTER"/>
    <property type="match status" value="1"/>
</dbReference>
<evidence type="ECO:0000256" key="1">
    <source>
        <dbReference type="ARBA" id="ARBA00004651"/>
    </source>
</evidence>
<dbReference type="GO" id="GO:0015293">
    <property type="term" value="F:symporter activity"/>
    <property type="evidence" value="ECO:0007669"/>
    <property type="project" value="TreeGrafter"/>
</dbReference>
<dbReference type="GO" id="GO:0005886">
    <property type="term" value="C:plasma membrane"/>
    <property type="evidence" value="ECO:0007669"/>
    <property type="project" value="UniProtKB-SubCell"/>
</dbReference>
<organism evidence="8">
    <name type="scientific">Timema shepardi</name>
    <name type="common">Walking stick</name>
    <dbReference type="NCBI Taxonomy" id="629360"/>
    <lineage>
        <taxon>Eukaryota</taxon>
        <taxon>Metazoa</taxon>
        <taxon>Ecdysozoa</taxon>
        <taxon>Arthropoda</taxon>
        <taxon>Hexapoda</taxon>
        <taxon>Insecta</taxon>
        <taxon>Pterygota</taxon>
        <taxon>Neoptera</taxon>
        <taxon>Polyneoptera</taxon>
        <taxon>Phasmatodea</taxon>
        <taxon>Timematodea</taxon>
        <taxon>Timematoidea</taxon>
        <taxon>Timematidae</taxon>
        <taxon>Timema</taxon>
    </lineage>
</organism>
<dbReference type="InterPro" id="IPR051163">
    <property type="entry name" value="Sodium:Solute_Symporter_SSF"/>
</dbReference>
<evidence type="ECO:0000256" key="5">
    <source>
        <dbReference type="ARBA" id="ARBA00023065"/>
    </source>
</evidence>
<proteinExistence type="predicted"/>
<evidence type="ECO:0000256" key="3">
    <source>
        <dbReference type="ARBA" id="ARBA00022475"/>
    </source>
</evidence>
<keyword evidence="5" id="KW-0406">Ion transport</keyword>
<accession>A0A7R9B4L2</accession>
<protein>
    <submittedName>
        <fullName evidence="8">Uncharacterized protein</fullName>
    </submittedName>
</protein>